<name>A0ACC5R057_9HYPH</name>
<keyword evidence="2" id="KW-1185">Reference proteome</keyword>
<dbReference type="Proteomes" id="UP000616151">
    <property type="component" value="Unassembled WGS sequence"/>
</dbReference>
<comment type="caution">
    <text evidence="1">The sequence shown here is derived from an EMBL/GenBank/DDBJ whole genome shotgun (WGS) entry which is preliminary data.</text>
</comment>
<gene>
    <name evidence="1" type="ORF">JHL16_06735</name>
</gene>
<dbReference type="EMBL" id="JAENHL010000006">
    <property type="protein sequence ID" value="MBK1866044.1"/>
    <property type="molecule type" value="Genomic_DNA"/>
</dbReference>
<protein>
    <submittedName>
        <fullName evidence="1">Uncharacterized protein</fullName>
    </submittedName>
</protein>
<accession>A0ACC5R057</accession>
<organism evidence="1 2">
    <name type="scientific">Taklimakanibacter albus</name>
    <dbReference type="NCBI Taxonomy" id="2800327"/>
    <lineage>
        <taxon>Bacteria</taxon>
        <taxon>Pseudomonadati</taxon>
        <taxon>Pseudomonadota</taxon>
        <taxon>Alphaproteobacteria</taxon>
        <taxon>Hyphomicrobiales</taxon>
        <taxon>Aestuariivirgaceae</taxon>
        <taxon>Taklimakanibacter</taxon>
    </lineage>
</organism>
<evidence type="ECO:0000313" key="1">
    <source>
        <dbReference type="EMBL" id="MBK1866044.1"/>
    </source>
</evidence>
<sequence length="326" mass="36864">MKRNLILIHRGARYERDFAEIGRKVVALDRDIDVYAIGIESRSQLPPAIWQRPTLVVAFAGKFNLRIKRGKLLKNVPIDKLLQYEIFRKADIPTPPTLAFKFGMMLDPLLFGEFVLVKPMDLNLTSKGDGVQLFRRRRIEQLRLHDFPPDHPLHRDRQGYLVQRFVDTGPYPSFHRVETLFGKILYSWHSTLQSPRCGLDAPDAEIERTIIATQGGGKDRKLVKAPDILALAEKVHAAFASIPLLAIDVLREQNTGKLYVLECNPGGNTWHFSSQIGAKLRLGFGNATVNGEKRAHEIARQMFIDQYGAFDIAAKALVEQTHAHAS</sequence>
<evidence type="ECO:0000313" key="2">
    <source>
        <dbReference type="Proteomes" id="UP000616151"/>
    </source>
</evidence>
<reference evidence="1" key="1">
    <citation type="submission" date="2021-01" db="EMBL/GenBank/DDBJ databases">
        <authorList>
            <person name="Sun Q."/>
        </authorList>
    </citation>
    <scope>NUCLEOTIDE SEQUENCE</scope>
    <source>
        <strain evidence="1">YIM B02566</strain>
    </source>
</reference>
<proteinExistence type="predicted"/>